<proteinExistence type="predicted"/>
<gene>
    <name evidence="1" type="ORF">DPMN_145069</name>
</gene>
<feature type="non-terminal residue" evidence="1">
    <location>
        <position position="76"/>
    </location>
</feature>
<keyword evidence="2" id="KW-1185">Reference proteome</keyword>
<sequence length="76" mass="8722">CHNSLTTEVKVFTFFHIRLKRKTEPTLVSHVHEQSIIIFKLHFYVTSKETNALPCGNIIGTNALTKFHDNRAINVT</sequence>
<dbReference type="EMBL" id="JAIWYP010000007">
    <property type="protein sequence ID" value="KAH3791580.1"/>
    <property type="molecule type" value="Genomic_DNA"/>
</dbReference>
<name>A0A9D4F7Y1_DREPO</name>
<accession>A0A9D4F7Y1</accession>
<reference evidence="1" key="2">
    <citation type="submission" date="2020-11" db="EMBL/GenBank/DDBJ databases">
        <authorList>
            <person name="McCartney M.A."/>
            <person name="Auch B."/>
            <person name="Kono T."/>
            <person name="Mallez S."/>
            <person name="Becker A."/>
            <person name="Gohl D.M."/>
            <person name="Silverstein K.A.T."/>
            <person name="Koren S."/>
            <person name="Bechman K.B."/>
            <person name="Herman A."/>
            <person name="Abrahante J.E."/>
            <person name="Garbe J."/>
        </authorList>
    </citation>
    <scope>NUCLEOTIDE SEQUENCE</scope>
    <source>
        <strain evidence="1">Duluth1</strain>
        <tissue evidence="1">Whole animal</tissue>
    </source>
</reference>
<reference evidence="1" key="1">
    <citation type="journal article" date="2019" name="bioRxiv">
        <title>The Genome of the Zebra Mussel, Dreissena polymorpha: A Resource for Invasive Species Research.</title>
        <authorList>
            <person name="McCartney M.A."/>
            <person name="Auch B."/>
            <person name="Kono T."/>
            <person name="Mallez S."/>
            <person name="Zhang Y."/>
            <person name="Obille A."/>
            <person name="Becker A."/>
            <person name="Abrahante J.E."/>
            <person name="Garbe J."/>
            <person name="Badalamenti J.P."/>
            <person name="Herman A."/>
            <person name="Mangelson H."/>
            <person name="Liachko I."/>
            <person name="Sullivan S."/>
            <person name="Sone E.D."/>
            <person name="Koren S."/>
            <person name="Silverstein K.A.T."/>
            <person name="Beckman K.B."/>
            <person name="Gohl D.M."/>
        </authorList>
    </citation>
    <scope>NUCLEOTIDE SEQUENCE</scope>
    <source>
        <strain evidence="1">Duluth1</strain>
        <tissue evidence="1">Whole animal</tissue>
    </source>
</reference>
<protein>
    <submittedName>
        <fullName evidence="1">Uncharacterized protein</fullName>
    </submittedName>
</protein>
<comment type="caution">
    <text evidence="1">The sequence shown here is derived from an EMBL/GenBank/DDBJ whole genome shotgun (WGS) entry which is preliminary data.</text>
</comment>
<dbReference type="AlphaFoldDB" id="A0A9D4F7Y1"/>
<dbReference type="Proteomes" id="UP000828390">
    <property type="component" value="Unassembled WGS sequence"/>
</dbReference>
<organism evidence="1 2">
    <name type="scientific">Dreissena polymorpha</name>
    <name type="common">Zebra mussel</name>
    <name type="synonym">Mytilus polymorpha</name>
    <dbReference type="NCBI Taxonomy" id="45954"/>
    <lineage>
        <taxon>Eukaryota</taxon>
        <taxon>Metazoa</taxon>
        <taxon>Spiralia</taxon>
        <taxon>Lophotrochozoa</taxon>
        <taxon>Mollusca</taxon>
        <taxon>Bivalvia</taxon>
        <taxon>Autobranchia</taxon>
        <taxon>Heteroconchia</taxon>
        <taxon>Euheterodonta</taxon>
        <taxon>Imparidentia</taxon>
        <taxon>Neoheterodontei</taxon>
        <taxon>Myida</taxon>
        <taxon>Dreissenoidea</taxon>
        <taxon>Dreissenidae</taxon>
        <taxon>Dreissena</taxon>
    </lineage>
</organism>
<evidence type="ECO:0000313" key="2">
    <source>
        <dbReference type="Proteomes" id="UP000828390"/>
    </source>
</evidence>
<evidence type="ECO:0000313" key="1">
    <source>
        <dbReference type="EMBL" id="KAH3791580.1"/>
    </source>
</evidence>